<dbReference type="InterPro" id="IPR013830">
    <property type="entry name" value="SGNH_hydro"/>
</dbReference>
<dbReference type="InterPro" id="IPR037461">
    <property type="entry name" value="CtCE2-like_dom"/>
</dbReference>
<organism evidence="2 3">
    <name type="scientific">Leuconostoc citreum</name>
    <dbReference type="NCBI Taxonomy" id="33964"/>
    <lineage>
        <taxon>Bacteria</taxon>
        <taxon>Bacillati</taxon>
        <taxon>Bacillota</taxon>
        <taxon>Bacilli</taxon>
        <taxon>Lactobacillales</taxon>
        <taxon>Lactobacillaceae</taxon>
        <taxon>Leuconostoc</taxon>
    </lineage>
</organism>
<gene>
    <name evidence="2" type="ORF">LCIT_10580</name>
</gene>
<dbReference type="Gene3D" id="3.40.50.1110">
    <property type="entry name" value="SGNH hydrolase"/>
    <property type="match status" value="1"/>
</dbReference>
<dbReference type="SUPFAM" id="SSF52266">
    <property type="entry name" value="SGNH hydrolase"/>
    <property type="match status" value="1"/>
</dbReference>
<dbReference type="CDD" id="cd01831">
    <property type="entry name" value="Endoglucanase_E_like"/>
    <property type="match status" value="1"/>
</dbReference>
<dbReference type="AlphaFoldDB" id="A0A5A5U1A1"/>
<evidence type="ECO:0000313" key="2">
    <source>
        <dbReference type="EMBL" id="GDZ83816.1"/>
    </source>
</evidence>
<dbReference type="EMBL" id="BJJW01000006">
    <property type="protein sequence ID" value="GDZ83816.1"/>
    <property type="molecule type" value="Genomic_DNA"/>
</dbReference>
<dbReference type="InterPro" id="IPR036514">
    <property type="entry name" value="SGNH_hydro_sf"/>
</dbReference>
<evidence type="ECO:0000259" key="1">
    <source>
        <dbReference type="Pfam" id="PF13472"/>
    </source>
</evidence>
<dbReference type="Pfam" id="PF13472">
    <property type="entry name" value="Lipase_GDSL_2"/>
    <property type="match status" value="1"/>
</dbReference>
<dbReference type="RefSeq" id="WP_149334339.1">
    <property type="nucleotide sequence ID" value="NZ_BJJW01000006.1"/>
</dbReference>
<reference evidence="2 3" key="1">
    <citation type="submission" date="2019-04" db="EMBL/GenBank/DDBJ databases">
        <title>A pseudo-fructophilic Leuconostoc citreum strain F192-5 isolated from peel of satsuma mandarin: the first report for isolation and characterization of strain-dependent fructophilic-like characteristics.</title>
        <authorList>
            <person name="Maeno S."/>
            <person name="Tanizawa Y."/>
            <person name="Kajikawa A."/>
            <person name="Kanesaki Y."/>
            <person name="Kubota E."/>
            <person name="Arita M."/>
            <person name="Leon D."/>
            <person name="Endo A."/>
        </authorList>
    </citation>
    <scope>NUCLEOTIDE SEQUENCE [LARGE SCALE GENOMIC DNA]</scope>
    <source>
        <strain evidence="2 3">F192-5</strain>
    </source>
</reference>
<accession>A0A5A5U1A1</accession>
<comment type="caution">
    <text evidence="2">The sequence shown here is derived from an EMBL/GenBank/DDBJ whole genome shotgun (WGS) entry which is preliminary data.</text>
</comment>
<evidence type="ECO:0000313" key="3">
    <source>
        <dbReference type="Proteomes" id="UP000323274"/>
    </source>
</evidence>
<protein>
    <submittedName>
        <fullName evidence="2">Endoglucanase</fullName>
    </submittedName>
</protein>
<proteinExistence type="predicted"/>
<dbReference type="Proteomes" id="UP000323274">
    <property type="component" value="Unassembled WGS sequence"/>
</dbReference>
<name>A0A5A5U1A1_LEUCI</name>
<sequence length="299" mass="33423">MKSVDIKPLLSPEWGMVDQHAVTTQFGATIQFNAHHVKKVQCTFQRSYPGLSFAVKIGDTVWQDVTVDGETLSFAVPDNMTDVAITVMLRTIACDSLTLWSEQVILLGMSVDQGDITPIEINKPFITFVGDSISAGEDMAIDGHHPELSYPYLVATALNKPMSRIAYGGTGLTAHAPFQQPTAIEALWHVAENVARRRVITDLVIVNYGTNDFNYHATADSFAFGLRIYLLELIKRFHTARIILLVPLNGAFKTVFQEEIKRFSQFTLFDASQWLATDERVHPNILEHQQIAEYILKGI</sequence>
<dbReference type="GO" id="GO:0052689">
    <property type="term" value="F:carboxylic ester hydrolase activity"/>
    <property type="evidence" value="ECO:0007669"/>
    <property type="project" value="InterPro"/>
</dbReference>
<feature type="domain" description="SGNH hydrolase-type esterase" evidence="1">
    <location>
        <begin position="128"/>
        <end position="249"/>
    </location>
</feature>